<keyword evidence="1" id="KW-0479">Metal-binding</keyword>
<dbReference type="InterPro" id="IPR013783">
    <property type="entry name" value="Ig-like_fold"/>
</dbReference>
<sequence length="567" mass="63437">MRRRRTRMVKTISKRMISSAVVASLIFGGYCLIVKKNVASNDNKYEAEIDVSSLSIDANVKNSGKKIFSNIDDSTSETEISTEEVSEETYDDNGREHDLIGKSAITSVDVIESGVVRITFSEVEGANEYDIYASKDRNQEYKYIGSTSDLEFVDENAPVNKYTYYRIKAKDDSNTGKFSDAVKILPLGVAKHIETRTINSKGIAINWEDIKGAHGYIVLRAGKSTGTYKTIADVKDSSYVDENVAKGKAYYYKIIAYSNSSVMQGQSSRSKEGIALRNPVINEISNVDGSKELDVRWEKVRGADSYMVYRLTEDNRYKAIASVDGNKNHFVDKDREGGKVYSYRVVAYDKFGGKSSASDEVKQMAIDADKKMVALTYDDGPAKYTPLVLDACEKYDAHVTFFVIGRQIDGFSDYIVRENELGCEIGNHTWDHELYKYLSHSEIAREVEKVDEALYDLIGEETTVTRPPGGGIDSSDLKRSKHPIILWDVDTLDWKTKNTRKTVKAAIKGAYDGGIILMHDLHESTAKGADEIMKALKDDGYQLVTVSEMAAYRGGLKNDKKYFSIEK</sequence>
<dbReference type="AlphaFoldDB" id="A0A1T4VUR7"/>
<dbReference type="PANTHER" id="PTHR10587">
    <property type="entry name" value="GLYCOSYL TRANSFERASE-RELATED"/>
    <property type="match status" value="1"/>
</dbReference>
<dbReference type="GO" id="GO:0016810">
    <property type="term" value="F:hydrolase activity, acting on carbon-nitrogen (but not peptide) bonds"/>
    <property type="evidence" value="ECO:0007669"/>
    <property type="project" value="InterPro"/>
</dbReference>
<dbReference type="EMBL" id="FUXZ01000009">
    <property type="protein sequence ID" value="SKA68595.1"/>
    <property type="molecule type" value="Genomic_DNA"/>
</dbReference>
<evidence type="ECO:0000256" key="1">
    <source>
        <dbReference type="ARBA" id="ARBA00022723"/>
    </source>
</evidence>
<dbReference type="GO" id="GO:0005975">
    <property type="term" value="P:carbohydrate metabolic process"/>
    <property type="evidence" value="ECO:0007669"/>
    <property type="project" value="InterPro"/>
</dbReference>
<feature type="domain" description="NodB homology" evidence="3">
    <location>
        <begin position="371"/>
        <end position="544"/>
    </location>
</feature>
<dbReference type="GO" id="GO:0046872">
    <property type="term" value="F:metal ion binding"/>
    <property type="evidence" value="ECO:0007669"/>
    <property type="project" value="UniProtKB-KW"/>
</dbReference>
<dbReference type="SUPFAM" id="SSF88713">
    <property type="entry name" value="Glycoside hydrolase/deacetylase"/>
    <property type="match status" value="1"/>
</dbReference>
<proteinExistence type="predicted"/>
<dbReference type="Pfam" id="PF01522">
    <property type="entry name" value="Polysacc_deac_1"/>
    <property type="match status" value="1"/>
</dbReference>
<keyword evidence="5" id="KW-1185">Reference proteome</keyword>
<dbReference type="STRING" id="39495.SAMN02745111_01614"/>
<dbReference type="RefSeq" id="WP_078766471.1">
    <property type="nucleotide sequence ID" value="NZ_FUXZ01000009.1"/>
</dbReference>
<dbReference type="OrthoDB" id="9806342at2"/>
<dbReference type="InterPro" id="IPR058692">
    <property type="entry name" value="Fn3_SaeA_2nd"/>
</dbReference>
<reference evidence="4 5" key="1">
    <citation type="submission" date="2017-02" db="EMBL/GenBank/DDBJ databases">
        <authorList>
            <person name="Peterson S.W."/>
        </authorList>
    </citation>
    <scope>NUCLEOTIDE SEQUENCE [LARGE SCALE GENOMIC DNA]</scope>
    <source>
        <strain evidence="4 5">ATCC 35992</strain>
    </source>
</reference>
<dbReference type="InterPro" id="IPR011330">
    <property type="entry name" value="Glyco_hydro/deAcase_b/a-brl"/>
</dbReference>
<evidence type="ECO:0000256" key="2">
    <source>
        <dbReference type="ARBA" id="ARBA00022801"/>
    </source>
</evidence>
<protein>
    <submittedName>
        <fullName evidence="4">Peptidoglycan/xylan/chitin deacetylase, PgdA/CDA1 family</fullName>
    </submittedName>
</protein>
<dbReference type="PANTHER" id="PTHR10587:SF133">
    <property type="entry name" value="CHITIN DEACETYLASE 1-RELATED"/>
    <property type="match status" value="1"/>
</dbReference>
<dbReference type="InterPro" id="IPR003961">
    <property type="entry name" value="FN3_dom"/>
</dbReference>
<evidence type="ECO:0000313" key="5">
    <source>
        <dbReference type="Proteomes" id="UP000190814"/>
    </source>
</evidence>
<dbReference type="CDD" id="cd00063">
    <property type="entry name" value="FN3"/>
    <property type="match status" value="1"/>
</dbReference>
<dbReference type="GO" id="GO:0016020">
    <property type="term" value="C:membrane"/>
    <property type="evidence" value="ECO:0007669"/>
    <property type="project" value="TreeGrafter"/>
</dbReference>
<organism evidence="4 5">
    <name type="scientific">Eubacterium uniforme</name>
    <dbReference type="NCBI Taxonomy" id="39495"/>
    <lineage>
        <taxon>Bacteria</taxon>
        <taxon>Bacillati</taxon>
        <taxon>Bacillota</taxon>
        <taxon>Clostridia</taxon>
        <taxon>Eubacteriales</taxon>
        <taxon>Eubacteriaceae</taxon>
        <taxon>Eubacterium</taxon>
    </lineage>
</organism>
<dbReference type="Pfam" id="PF25833">
    <property type="entry name" value="Fn3_SaeA_3rd"/>
    <property type="match status" value="1"/>
</dbReference>
<dbReference type="InterPro" id="IPR036116">
    <property type="entry name" value="FN3_sf"/>
</dbReference>
<accession>A0A1T4VUR7</accession>
<dbReference type="Gene3D" id="3.20.20.370">
    <property type="entry name" value="Glycoside hydrolase/deacetylase"/>
    <property type="match status" value="1"/>
</dbReference>
<dbReference type="PROSITE" id="PS51677">
    <property type="entry name" value="NODB"/>
    <property type="match status" value="1"/>
</dbReference>
<dbReference type="Gene3D" id="2.60.40.10">
    <property type="entry name" value="Immunoglobulins"/>
    <property type="match status" value="3"/>
</dbReference>
<dbReference type="SUPFAM" id="SSF49265">
    <property type="entry name" value="Fibronectin type III"/>
    <property type="match status" value="1"/>
</dbReference>
<evidence type="ECO:0000313" key="4">
    <source>
        <dbReference type="EMBL" id="SKA68595.1"/>
    </source>
</evidence>
<keyword evidence="2" id="KW-0378">Hydrolase</keyword>
<evidence type="ECO:0000259" key="3">
    <source>
        <dbReference type="PROSITE" id="PS51677"/>
    </source>
</evidence>
<dbReference type="InterPro" id="IPR050248">
    <property type="entry name" value="Polysacc_deacetylase_ArnD"/>
</dbReference>
<dbReference type="Proteomes" id="UP000190814">
    <property type="component" value="Unassembled WGS sequence"/>
</dbReference>
<gene>
    <name evidence="4" type="ORF">SAMN02745111_01614</name>
</gene>
<dbReference type="InterPro" id="IPR002509">
    <property type="entry name" value="NODB_dom"/>
</dbReference>
<name>A0A1T4VUR7_9FIRM</name>